<dbReference type="Proteomes" id="UP001165960">
    <property type="component" value="Unassembled WGS sequence"/>
</dbReference>
<accession>A0ACC2TDT4</accession>
<keyword evidence="2" id="KW-1185">Reference proteome</keyword>
<evidence type="ECO:0000313" key="1">
    <source>
        <dbReference type="EMBL" id="KAJ9072749.1"/>
    </source>
</evidence>
<dbReference type="EMBL" id="QTSX02002968">
    <property type="protein sequence ID" value="KAJ9072749.1"/>
    <property type="molecule type" value="Genomic_DNA"/>
</dbReference>
<comment type="caution">
    <text evidence="1">The sequence shown here is derived from an EMBL/GenBank/DDBJ whole genome shotgun (WGS) entry which is preliminary data.</text>
</comment>
<name>A0ACC2TDT4_9FUNG</name>
<proteinExistence type="predicted"/>
<protein>
    <submittedName>
        <fullName evidence="1">Uncharacterized protein</fullName>
    </submittedName>
</protein>
<gene>
    <name evidence="1" type="ORF">DSO57_1024022</name>
</gene>
<sequence>MEKSFPTPAISHQRFPEEQSFSVLLHWFSVCKGLVLDTFFTGNLLLGKSSAFCSNFSISWESLATLFPTMLCFLVPSISPERFLILPLYLLQGLLFTCLSLKLY</sequence>
<organism evidence="1 2">
    <name type="scientific">Entomophthora muscae</name>
    <dbReference type="NCBI Taxonomy" id="34485"/>
    <lineage>
        <taxon>Eukaryota</taxon>
        <taxon>Fungi</taxon>
        <taxon>Fungi incertae sedis</taxon>
        <taxon>Zoopagomycota</taxon>
        <taxon>Entomophthoromycotina</taxon>
        <taxon>Entomophthoromycetes</taxon>
        <taxon>Entomophthorales</taxon>
        <taxon>Entomophthoraceae</taxon>
        <taxon>Entomophthora</taxon>
    </lineage>
</organism>
<reference evidence="1" key="1">
    <citation type="submission" date="2022-04" db="EMBL/GenBank/DDBJ databases">
        <title>Genome of the entomopathogenic fungus Entomophthora muscae.</title>
        <authorList>
            <person name="Elya C."/>
            <person name="Lovett B.R."/>
            <person name="Lee E."/>
            <person name="Macias A.M."/>
            <person name="Hajek A.E."/>
            <person name="De Bivort B.L."/>
            <person name="Kasson M.T."/>
            <person name="De Fine Licht H.H."/>
            <person name="Stajich J.E."/>
        </authorList>
    </citation>
    <scope>NUCLEOTIDE SEQUENCE</scope>
    <source>
        <strain evidence="1">Berkeley</strain>
    </source>
</reference>
<evidence type="ECO:0000313" key="2">
    <source>
        <dbReference type="Proteomes" id="UP001165960"/>
    </source>
</evidence>